<gene>
    <name evidence="1" type="ORF">D1B31_12575</name>
</gene>
<evidence type="ECO:0000313" key="2">
    <source>
        <dbReference type="Proteomes" id="UP000284416"/>
    </source>
</evidence>
<dbReference type="AlphaFoldDB" id="A0A417YTP9"/>
<dbReference type="RefSeq" id="WP_118921137.1">
    <property type="nucleotide sequence ID" value="NZ_QWEG01000007.1"/>
</dbReference>
<comment type="caution">
    <text evidence="1">The sequence shown here is derived from an EMBL/GenBank/DDBJ whole genome shotgun (WGS) entry which is preliminary data.</text>
</comment>
<evidence type="ECO:0000313" key="1">
    <source>
        <dbReference type="EMBL" id="RHW40376.1"/>
    </source>
</evidence>
<keyword evidence="2" id="KW-1185">Reference proteome</keyword>
<dbReference type="EMBL" id="QWEG01000007">
    <property type="protein sequence ID" value="RHW40376.1"/>
    <property type="molecule type" value="Genomic_DNA"/>
</dbReference>
<protein>
    <submittedName>
        <fullName evidence="1">Uncharacterized protein</fullName>
    </submittedName>
</protein>
<dbReference type="Proteomes" id="UP000284416">
    <property type="component" value="Unassembled WGS sequence"/>
</dbReference>
<name>A0A417YTP9_9BACI</name>
<accession>A0A417YTP9</accession>
<organism evidence="1 2">
    <name type="scientific">Neobacillus notoginsengisoli</name>
    <dbReference type="NCBI Taxonomy" id="1578198"/>
    <lineage>
        <taxon>Bacteria</taxon>
        <taxon>Bacillati</taxon>
        <taxon>Bacillota</taxon>
        <taxon>Bacilli</taxon>
        <taxon>Bacillales</taxon>
        <taxon>Bacillaceae</taxon>
        <taxon>Neobacillus</taxon>
    </lineage>
</organism>
<sequence length="425" mass="49862">MARNIIETIINIFGQLESLINDEEKVRIIPAEKRIIAPSNHDYINKNMKVLKNSNVINKVLLNYNTNIFGLSFDNRSYVLIPGTSQLEDGFSPGFILKATDIEQFADGFKLIAMSEKLVAIKSEIDLSLLLVDKIFGLQPNDNKEVIYDINEIVPFYADFEVWEIDQKIFDINNENDLFRIYILWRISNEKETENRHKFSLNFLFNTLEQYVKLTQNPNSKHIAKVLFRAVSSTSWEHCYLELYRCIEKLYTIYHIDYLQGQLKMDTNNIANSLENIGFKSREVNDVTKLFKKISTNQYLFKKLKEEVFNIKSSSEKISLSQETLNNLKDLVENNTTANESEISFLFNKLKKEFTRSSEDNLIEISEKMAEKLYTIRCNIAHLSYKHNHVDYDDEQWNNIIFIILNIIEELYDIYGKRLEELSLI</sequence>
<dbReference type="OrthoDB" id="2038665at2"/>
<proteinExistence type="predicted"/>
<reference evidence="1 2" key="1">
    <citation type="journal article" date="2017" name="Int. J. Syst. Evol. Microbiol.">
        <title>Bacillus notoginsengisoli sp. nov., a novel bacterium isolated from the rhizosphere of Panax notoginseng.</title>
        <authorList>
            <person name="Zhang M.Y."/>
            <person name="Cheng J."/>
            <person name="Cai Y."/>
            <person name="Zhang T.Y."/>
            <person name="Wu Y.Y."/>
            <person name="Manikprabhu D."/>
            <person name="Li W.J."/>
            <person name="Zhang Y.X."/>
        </authorList>
    </citation>
    <scope>NUCLEOTIDE SEQUENCE [LARGE SCALE GENOMIC DNA]</scope>
    <source>
        <strain evidence="1 2">JCM 30743</strain>
    </source>
</reference>